<dbReference type="InterPro" id="IPR011706">
    <property type="entry name" value="Cu-oxidase_C"/>
</dbReference>
<dbReference type="Gene3D" id="2.60.40.420">
    <property type="entry name" value="Cupredoxins - blue copper proteins"/>
    <property type="match status" value="2"/>
</dbReference>
<evidence type="ECO:0000259" key="2">
    <source>
        <dbReference type="Pfam" id="PF07731"/>
    </source>
</evidence>
<dbReference type="Proteomes" id="UP000664859">
    <property type="component" value="Unassembled WGS sequence"/>
</dbReference>
<evidence type="ECO:0000259" key="3">
    <source>
        <dbReference type="Pfam" id="PF07732"/>
    </source>
</evidence>
<comment type="similarity">
    <text evidence="1">Belongs to the multicopper oxidase family.</text>
</comment>
<dbReference type="GO" id="GO:0016491">
    <property type="term" value="F:oxidoreductase activity"/>
    <property type="evidence" value="ECO:0007669"/>
    <property type="project" value="InterPro"/>
</dbReference>
<dbReference type="OrthoDB" id="40037at2759"/>
<name>A0A835YJ32_9STRA</name>
<reference evidence="4" key="1">
    <citation type="submission" date="2021-02" db="EMBL/GenBank/DDBJ databases">
        <title>First Annotated Genome of the Yellow-green Alga Tribonema minus.</title>
        <authorList>
            <person name="Mahan K.M."/>
        </authorList>
    </citation>
    <scope>NUCLEOTIDE SEQUENCE</scope>
    <source>
        <strain evidence="4">UTEX B ZZ1240</strain>
    </source>
</reference>
<evidence type="ECO:0000313" key="4">
    <source>
        <dbReference type="EMBL" id="KAG5176100.1"/>
    </source>
</evidence>
<proteinExistence type="inferred from homology"/>
<dbReference type="Pfam" id="PF07732">
    <property type="entry name" value="Cu-oxidase_3"/>
    <property type="match status" value="1"/>
</dbReference>
<sequence>MHSATVPRCTPHAWCWCANHVHIFCCSRSAYSPPQELRWSAGSRSYNFQQTIQWCDDKATGTIFRYQTNNADPLTCGQQLSPLIRVKPGKAYRLILKNVAFGPASTAQTNIHIHGSHISGDGNADNPLRFVEPGFQIAYNWTIPEDHHGGTIWYHPHFHPIVDPQLAGGGLGMLIVDDPQYVVRSMSADFKQFATSTANEILLLFHQQINQIACNGHSSADPETVDIISGQWYRVRIANGDPEATVRDITFGQVAGNNLCEVRAVAFDGVWRSTVPGPAQTTFRLTGASRIDLALKCTKPNGYSGQGRSSYVLDLNFKDGTANNASPWGGDSGTRWTPPRPTSGYLDDLTAATGVNPYTISMSAVQINGATWDPANINFLETFQYGDVQEWTLSGTTGHPVHTHIWHWQVRMLAVHHMHYGEWYDTVSYTPGCKVRFRMVGGGQTQLVHCHILGHEDKGAMVIFKESSGMS</sequence>
<dbReference type="GO" id="GO:0005507">
    <property type="term" value="F:copper ion binding"/>
    <property type="evidence" value="ECO:0007669"/>
    <property type="project" value="InterPro"/>
</dbReference>
<dbReference type="SUPFAM" id="SSF49503">
    <property type="entry name" value="Cupredoxins"/>
    <property type="match status" value="2"/>
</dbReference>
<dbReference type="PANTHER" id="PTHR11709:SF2">
    <property type="entry name" value="MULTICOPPER OXIDASE LPR1"/>
    <property type="match status" value="1"/>
</dbReference>
<keyword evidence="5" id="KW-1185">Reference proteome</keyword>
<gene>
    <name evidence="4" type="ORF">JKP88DRAFT_203280</name>
</gene>
<protein>
    <recommendedName>
        <fullName evidence="6">Laccase</fullName>
    </recommendedName>
</protein>
<dbReference type="InterPro" id="IPR008972">
    <property type="entry name" value="Cupredoxin"/>
</dbReference>
<feature type="domain" description="Plastocyanin-like" evidence="3">
    <location>
        <begin position="77"/>
        <end position="180"/>
    </location>
</feature>
<evidence type="ECO:0008006" key="6">
    <source>
        <dbReference type="Google" id="ProtNLM"/>
    </source>
</evidence>
<dbReference type="EMBL" id="JAFCMP010000541">
    <property type="protein sequence ID" value="KAG5176100.1"/>
    <property type="molecule type" value="Genomic_DNA"/>
</dbReference>
<dbReference type="AlphaFoldDB" id="A0A835YJ32"/>
<accession>A0A835YJ32</accession>
<dbReference type="Pfam" id="PF07731">
    <property type="entry name" value="Cu-oxidase_2"/>
    <property type="match status" value="1"/>
</dbReference>
<dbReference type="PANTHER" id="PTHR11709">
    <property type="entry name" value="MULTI-COPPER OXIDASE"/>
    <property type="match status" value="1"/>
</dbReference>
<evidence type="ECO:0000313" key="5">
    <source>
        <dbReference type="Proteomes" id="UP000664859"/>
    </source>
</evidence>
<dbReference type="InterPro" id="IPR011707">
    <property type="entry name" value="Cu-oxidase-like_N"/>
</dbReference>
<comment type="caution">
    <text evidence="4">The sequence shown here is derived from an EMBL/GenBank/DDBJ whole genome shotgun (WGS) entry which is preliminary data.</text>
</comment>
<feature type="domain" description="Plastocyanin-like" evidence="2">
    <location>
        <begin position="361"/>
        <end position="467"/>
    </location>
</feature>
<dbReference type="InterPro" id="IPR045087">
    <property type="entry name" value="Cu-oxidase_fam"/>
</dbReference>
<organism evidence="4 5">
    <name type="scientific">Tribonema minus</name>
    <dbReference type="NCBI Taxonomy" id="303371"/>
    <lineage>
        <taxon>Eukaryota</taxon>
        <taxon>Sar</taxon>
        <taxon>Stramenopiles</taxon>
        <taxon>Ochrophyta</taxon>
        <taxon>PX clade</taxon>
        <taxon>Xanthophyceae</taxon>
        <taxon>Tribonematales</taxon>
        <taxon>Tribonemataceae</taxon>
        <taxon>Tribonema</taxon>
    </lineage>
</organism>
<evidence type="ECO:0000256" key="1">
    <source>
        <dbReference type="ARBA" id="ARBA00010609"/>
    </source>
</evidence>